<accession>A0A9Q5I3V5</accession>
<dbReference type="EMBL" id="LNZH02000099">
    <property type="protein sequence ID" value="OCB91241.1"/>
    <property type="molecule type" value="Genomic_DNA"/>
</dbReference>
<dbReference type="AlphaFoldDB" id="A0A9Q5I3V5"/>
<dbReference type="OrthoDB" id="10250488at2759"/>
<keyword evidence="3 4" id="KW-0687">Ribonucleoprotein</keyword>
<keyword evidence="7" id="KW-1185">Reference proteome</keyword>
<comment type="caution">
    <text evidence="6">The sequence shown here is derived from an EMBL/GenBank/DDBJ whole genome shotgun (WGS) entry which is preliminary data.</text>
</comment>
<gene>
    <name evidence="6" type="ORF">A7U60_g1528</name>
</gene>
<dbReference type="PANTHER" id="PTHR10965:SF0">
    <property type="entry name" value="LARGE RIBOSOMAL SUBUNIT PROTEIN EL38"/>
    <property type="match status" value="1"/>
</dbReference>
<reference evidence="6" key="1">
    <citation type="submission" date="2016-06" db="EMBL/GenBank/DDBJ databases">
        <title>Draft Genome sequence of the fungus Inonotus baumii.</title>
        <authorList>
            <person name="Zhu H."/>
            <person name="Lin W."/>
        </authorList>
    </citation>
    <scope>NUCLEOTIDE SEQUENCE</scope>
    <source>
        <strain evidence="6">821</strain>
    </source>
</reference>
<dbReference type="FunFam" id="3.30.720.90:FF:000001">
    <property type="entry name" value="60S ribosomal protein L38"/>
    <property type="match status" value="1"/>
</dbReference>
<dbReference type="GO" id="GO:0022625">
    <property type="term" value="C:cytosolic large ribosomal subunit"/>
    <property type="evidence" value="ECO:0007669"/>
    <property type="project" value="TreeGrafter"/>
</dbReference>
<name>A0A9Q5I3V5_SANBA</name>
<evidence type="ECO:0000256" key="2">
    <source>
        <dbReference type="ARBA" id="ARBA00022980"/>
    </source>
</evidence>
<dbReference type="InterPro" id="IPR002675">
    <property type="entry name" value="Ribosomal_eL38"/>
</dbReference>
<sequence length="78" mass="9142">MPKQITEIKQFIEFARMKDARAVRIKKNANGTKLKLRRSRYLYTLFIKDDEKADKLKQSLPPGLNLEEISPVKPAKRK</sequence>
<evidence type="ECO:0000256" key="1">
    <source>
        <dbReference type="ARBA" id="ARBA00007803"/>
    </source>
</evidence>
<dbReference type="PANTHER" id="PTHR10965">
    <property type="entry name" value="60S RIBOSOMAL PROTEIN L38"/>
    <property type="match status" value="1"/>
</dbReference>
<keyword evidence="2 4" id="KW-0689">Ribosomal protein</keyword>
<dbReference type="Proteomes" id="UP000757232">
    <property type="component" value="Unassembled WGS sequence"/>
</dbReference>
<dbReference type="Pfam" id="PF01781">
    <property type="entry name" value="Ribosomal_L38e"/>
    <property type="match status" value="1"/>
</dbReference>
<dbReference type="GO" id="GO:0006412">
    <property type="term" value="P:translation"/>
    <property type="evidence" value="ECO:0007669"/>
    <property type="project" value="InterPro"/>
</dbReference>
<feature type="region of interest" description="Disordered" evidence="5">
    <location>
        <begin position="58"/>
        <end position="78"/>
    </location>
</feature>
<evidence type="ECO:0000256" key="5">
    <source>
        <dbReference type="SAM" id="MobiDB-lite"/>
    </source>
</evidence>
<dbReference type="GO" id="GO:0003735">
    <property type="term" value="F:structural constituent of ribosome"/>
    <property type="evidence" value="ECO:0007669"/>
    <property type="project" value="InterPro"/>
</dbReference>
<evidence type="ECO:0000313" key="6">
    <source>
        <dbReference type="EMBL" id="OCB91241.1"/>
    </source>
</evidence>
<protein>
    <submittedName>
        <fullName evidence="6">60S ribosomal protein L38</fullName>
    </submittedName>
</protein>
<dbReference type="Gene3D" id="3.30.720.90">
    <property type="match status" value="1"/>
</dbReference>
<evidence type="ECO:0000313" key="7">
    <source>
        <dbReference type="Proteomes" id="UP000757232"/>
    </source>
</evidence>
<evidence type="ECO:0000256" key="3">
    <source>
        <dbReference type="ARBA" id="ARBA00023274"/>
    </source>
</evidence>
<organism evidence="6 7">
    <name type="scientific">Sanghuangporus baumii</name>
    <name type="common">Phellinus baumii</name>
    <dbReference type="NCBI Taxonomy" id="108892"/>
    <lineage>
        <taxon>Eukaryota</taxon>
        <taxon>Fungi</taxon>
        <taxon>Dikarya</taxon>
        <taxon>Basidiomycota</taxon>
        <taxon>Agaricomycotina</taxon>
        <taxon>Agaricomycetes</taxon>
        <taxon>Hymenochaetales</taxon>
        <taxon>Hymenochaetaceae</taxon>
        <taxon>Sanghuangporus</taxon>
    </lineage>
</organism>
<evidence type="ECO:0000256" key="4">
    <source>
        <dbReference type="RuleBase" id="RU003445"/>
    </source>
</evidence>
<dbReference type="InterPro" id="IPR038464">
    <property type="entry name" value="Ribosomal_eL38_sf"/>
</dbReference>
<proteinExistence type="inferred from homology"/>
<comment type="similarity">
    <text evidence="1 4">Belongs to the eukaryotic ribosomal protein eL38 family.</text>
</comment>
<dbReference type="GO" id="GO:0022618">
    <property type="term" value="P:protein-RNA complex assembly"/>
    <property type="evidence" value="ECO:0007669"/>
    <property type="project" value="TreeGrafter"/>
</dbReference>